<keyword evidence="1" id="KW-0812">Transmembrane</keyword>
<dbReference type="InterPro" id="IPR029787">
    <property type="entry name" value="Nucleotide_cyclase"/>
</dbReference>
<dbReference type="SUPFAM" id="SSF55073">
    <property type="entry name" value="Nucleotide cyclase"/>
    <property type="match status" value="1"/>
</dbReference>
<feature type="transmembrane region" description="Helical" evidence="1">
    <location>
        <begin position="223"/>
        <end position="246"/>
    </location>
</feature>
<dbReference type="GO" id="GO:0043709">
    <property type="term" value="P:cell adhesion involved in single-species biofilm formation"/>
    <property type="evidence" value="ECO:0007669"/>
    <property type="project" value="TreeGrafter"/>
</dbReference>
<evidence type="ECO:0000259" key="2">
    <source>
        <dbReference type="PROSITE" id="PS50887"/>
    </source>
</evidence>
<proteinExistence type="predicted"/>
<dbReference type="PROSITE" id="PS50887">
    <property type="entry name" value="GGDEF"/>
    <property type="match status" value="1"/>
</dbReference>
<dbReference type="InterPro" id="IPR050469">
    <property type="entry name" value="Diguanylate_Cyclase"/>
</dbReference>
<protein>
    <submittedName>
        <fullName evidence="3">GGDEF domain-containing protein</fullName>
    </submittedName>
</protein>
<accession>A0A934TZ18</accession>
<dbReference type="SMART" id="SM00267">
    <property type="entry name" value="GGDEF"/>
    <property type="match status" value="1"/>
</dbReference>
<dbReference type="NCBIfam" id="TIGR00254">
    <property type="entry name" value="GGDEF"/>
    <property type="match status" value="1"/>
</dbReference>
<keyword evidence="1" id="KW-1133">Transmembrane helix</keyword>
<comment type="caution">
    <text evidence="3">The sequence shown here is derived from an EMBL/GenBank/DDBJ whole genome shotgun (WGS) entry which is preliminary data.</text>
</comment>
<feature type="domain" description="GGDEF" evidence="2">
    <location>
        <begin position="324"/>
        <end position="455"/>
    </location>
</feature>
<name>A0A934TZ18_9FIRM</name>
<sequence length="455" mass="50943">MMKKDRADNKKRVFSGISLRGLLVFMTVIAILIALLITFSVFHLSSTFKNLKNAAEEYISLEKAANELMDASDFLTENAQRFTIDGDKTYLNAYFTEAFETKRREAAVETMSKNPDCKDALVDLNAALTDSRELMDREYYSMKLVAEAKGYTDCPDVVNEVELDPADAALSPEDKMRRASETVLSEAYYQKKDEIRENMKSSVSDIELLTKSREQAAQKELSISLQIVGLIIILLAIGECGLVFFVTKIGISPMMNAVAQIKDTGMITEKGANEFRTLAQEYNKMYAQYKNGVNQLNYDSSHDQLTKVYNRTGYDLLLSGIDMQSTYLIVLDVDDFKSVNDNYGHDIGDKVLKKVASTLLDHFRSDDYVCRIGGDEFVVFMVHAENRFEELIKNKVEHINTMLADTADGLPAVSVSAGVSHGSNAAEPSELFNQADKAMYITKRKGKKGCAFYTT</sequence>
<evidence type="ECO:0000256" key="1">
    <source>
        <dbReference type="SAM" id="Phobius"/>
    </source>
</evidence>
<organism evidence="3 4">
    <name type="scientific">Ruminococcus difficilis</name>
    <dbReference type="NCBI Taxonomy" id="2763069"/>
    <lineage>
        <taxon>Bacteria</taxon>
        <taxon>Bacillati</taxon>
        <taxon>Bacillota</taxon>
        <taxon>Clostridia</taxon>
        <taxon>Eubacteriales</taxon>
        <taxon>Oscillospiraceae</taxon>
        <taxon>Ruminococcus</taxon>
    </lineage>
</organism>
<dbReference type="GO" id="GO:1902201">
    <property type="term" value="P:negative regulation of bacterial-type flagellum-dependent cell motility"/>
    <property type="evidence" value="ECO:0007669"/>
    <property type="project" value="TreeGrafter"/>
</dbReference>
<evidence type="ECO:0000313" key="4">
    <source>
        <dbReference type="Proteomes" id="UP000633365"/>
    </source>
</evidence>
<dbReference type="Proteomes" id="UP000633365">
    <property type="component" value="Unassembled WGS sequence"/>
</dbReference>
<dbReference type="RefSeq" id="WP_201426723.1">
    <property type="nucleotide sequence ID" value="NZ_JAEQMG010000035.1"/>
</dbReference>
<keyword evidence="4" id="KW-1185">Reference proteome</keyword>
<gene>
    <name evidence="3" type="ORF">JKK62_01930</name>
</gene>
<dbReference type="CDD" id="cd01949">
    <property type="entry name" value="GGDEF"/>
    <property type="match status" value="1"/>
</dbReference>
<dbReference type="AlphaFoldDB" id="A0A934TZ18"/>
<dbReference type="InterPro" id="IPR000160">
    <property type="entry name" value="GGDEF_dom"/>
</dbReference>
<feature type="transmembrane region" description="Helical" evidence="1">
    <location>
        <begin position="21"/>
        <end position="42"/>
    </location>
</feature>
<dbReference type="EMBL" id="JAEQMG010000035">
    <property type="protein sequence ID" value="MBK6087418.1"/>
    <property type="molecule type" value="Genomic_DNA"/>
</dbReference>
<dbReference type="Gene3D" id="3.30.70.270">
    <property type="match status" value="1"/>
</dbReference>
<dbReference type="GO" id="GO:0005886">
    <property type="term" value="C:plasma membrane"/>
    <property type="evidence" value="ECO:0007669"/>
    <property type="project" value="TreeGrafter"/>
</dbReference>
<dbReference type="GO" id="GO:0052621">
    <property type="term" value="F:diguanylate cyclase activity"/>
    <property type="evidence" value="ECO:0007669"/>
    <property type="project" value="TreeGrafter"/>
</dbReference>
<dbReference type="PANTHER" id="PTHR45138">
    <property type="entry name" value="REGULATORY COMPONENTS OF SENSORY TRANSDUCTION SYSTEM"/>
    <property type="match status" value="1"/>
</dbReference>
<keyword evidence="1" id="KW-0472">Membrane</keyword>
<dbReference type="Pfam" id="PF00990">
    <property type="entry name" value="GGDEF"/>
    <property type="match status" value="1"/>
</dbReference>
<reference evidence="3" key="1">
    <citation type="submission" date="2021-01" db="EMBL/GenBank/DDBJ databases">
        <title>Genome public.</title>
        <authorList>
            <person name="Liu C."/>
            <person name="Sun Q."/>
        </authorList>
    </citation>
    <scope>NUCLEOTIDE SEQUENCE</scope>
    <source>
        <strain evidence="3">M6</strain>
    </source>
</reference>
<dbReference type="InterPro" id="IPR043128">
    <property type="entry name" value="Rev_trsase/Diguanyl_cyclase"/>
</dbReference>
<dbReference type="PANTHER" id="PTHR45138:SF24">
    <property type="entry name" value="DIGUANYLATE CYCLASE DGCC-RELATED"/>
    <property type="match status" value="1"/>
</dbReference>
<evidence type="ECO:0000313" key="3">
    <source>
        <dbReference type="EMBL" id="MBK6087418.1"/>
    </source>
</evidence>